<dbReference type="Proteomes" id="UP001500506">
    <property type="component" value="Unassembled WGS sequence"/>
</dbReference>
<keyword evidence="2" id="KW-0378">Hydrolase</keyword>
<organism evidence="6 7">
    <name type="scientific">Agromyces humatus</name>
    <dbReference type="NCBI Taxonomy" id="279573"/>
    <lineage>
        <taxon>Bacteria</taxon>
        <taxon>Bacillati</taxon>
        <taxon>Actinomycetota</taxon>
        <taxon>Actinomycetes</taxon>
        <taxon>Micrococcales</taxon>
        <taxon>Microbacteriaceae</taxon>
        <taxon>Agromyces</taxon>
    </lineage>
</organism>
<dbReference type="PROSITE" id="PS50853">
    <property type="entry name" value="FN3"/>
    <property type="match status" value="2"/>
</dbReference>
<evidence type="ECO:0000256" key="1">
    <source>
        <dbReference type="ARBA" id="ARBA00023157"/>
    </source>
</evidence>
<dbReference type="InterPro" id="IPR013783">
    <property type="entry name" value="Ig-like_fold"/>
</dbReference>
<feature type="region of interest" description="Disordered" evidence="4">
    <location>
        <begin position="1569"/>
        <end position="1601"/>
    </location>
</feature>
<dbReference type="Gene3D" id="2.60.40.10">
    <property type="entry name" value="Immunoglobulins"/>
    <property type="match status" value="2"/>
</dbReference>
<dbReference type="EMBL" id="BAAANH010000002">
    <property type="protein sequence ID" value="GAA1753450.1"/>
    <property type="molecule type" value="Genomic_DNA"/>
</dbReference>
<evidence type="ECO:0000256" key="2">
    <source>
        <dbReference type="ARBA" id="ARBA00023295"/>
    </source>
</evidence>
<keyword evidence="7" id="KW-1185">Reference proteome</keyword>
<evidence type="ECO:0000259" key="5">
    <source>
        <dbReference type="PROSITE" id="PS50853"/>
    </source>
</evidence>
<feature type="domain" description="Fibronectin type-III" evidence="5">
    <location>
        <begin position="1495"/>
        <end position="1585"/>
    </location>
</feature>
<feature type="compositionally biased region" description="Basic and acidic residues" evidence="4">
    <location>
        <begin position="390"/>
        <end position="407"/>
    </location>
</feature>
<dbReference type="RefSeq" id="WP_232497449.1">
    <property type="nucleotide sequence ID" value="NZ_BAAANH010000002.1"/>
</dbReference>
<dbReference type="Pfam" id="PF00041">
    <property type="entry name" value="fn3"/>
    <property type="match status" value="1"/>
</dbReference>
<dbReference type="Gene3D" id="2.60.40.2810">
    <property type="match status" value="2"/>
</dbReference>
<dbReference type="NCBIfam" id="NF012211">
    <property type="entry name" value="tand_rpt_95"/>
    <property type="match status" value="1"/>
</dbReference>
<keyword evidence="2" id="KW-0326">Glycosidase</keyword>
<evidence type="ECO:0000313" key="6">
    <source>
        <dbReference type="EMBL" id="GAA1753450.1"/>
    </source>
</evidence>
<dbReference type="InterPro" id="IPR003961">
    <property type="entry name" value="FN3_dom"/>
</dbReference>
<keyword evidence="3" id="KW-0119">Carbohydrate metabolism</keyword>
<evidence type="ECO:0000256" key="4">
    <source>
        <dbReference type="SAM" id="MobiDB-lite"/>
    </source>
</evidence>
<dbReference type="SMART" id="SM00060">
    <property type="entry name" value="FN3"/>
    <property type="match status" value="2"/>
</dbReference>
<feature type="region of interest" description="Disordered" evidence="4">
    <location>
        <begin position="366"/>
        <end position="409"/>
    </location>
</feature>
<dbReference type="SUPFAM" id="SSF49265">
    <property type="entry name" value="Fibronectin type III"/>
    <property type="match status" value="1"/>
</dbReference>
<sequence length="1767" mass="185139">MMRPRGFGGRRSIATVACFAVLVGGPLALAVLHQGFPVTDPELRARDVWVTNAEDLLAGRLNRQIEELDAAVAVGSNEVDVFQNGDHVFLYDRAVGAVERVDPAFTTLDERIDVPIGSQLAYGGDTIAVLSPKGEMWTVPAAGELAFDPAAEPVLELGADSRIAVSSTGTVFASDPGERRLHTLRIEAEPTSVEVPKLGEHELAAVGDDAVILDTEADQVVVRGRSIDLPRPGVRLQQSGPASEDAWVATSAGLIAVPLDGGAVRIVPADDADDADTDSRGPTDSGSVAAPVRVDSCTHGAWAAAARYLAACDDVAARAVAIDQPTTAGRLEFRVNRDVIALNNLTNGDAWLVESDMRLVDNWEEVTPPEEGDDEEGEEQSSQQTFEDTLAERTDQNRPPLARDDAMGARPGRATILDVLANDTDPDGDVLVVEGVPELAESAGRLDAIDGGRALQFTPSDGFVGTASFRYGLDDGRGGLAEASVDVRVVPVSENAAPTALRAAGITVEQGQRLGTNVLVDWIDPDGDDLSLVSASPVGGDTVRFSPDGQVTFEHRSGTPGAKEVQYVVSDGTVTATGTLAVEVAPSGSLNPVGTPDFVQAFTGETVEIEPLANDLSPSGAALALASVDEVSADARAVPNPERGTIAFSSGVPGSYLFLYDLAAGPAVSRGLVRVEVVEAPDDVPPPVAVKDTAYLRPGEPVSVPLLANDVSPSGRVLAVQAVDDTAAEGLVSVELLTNTVARVSTTEALDRQLRFAYTISDGVNTASSTVTVVPVTPLVKHQPPVAVDDVVTVRAGDIARVDVLGNDHHPDAATMHVGAELSDALVGEGLAFVSGDFVRFQAPEQPGEYSVVYTVGDDFEQHSRASVRFHVVGDETENRGPIPTPLTSRTFSGSAVKIDVPLDGLDPDGDSVVLTGISTPPSLGRIIERTSTQITYEALVGSGGTDTFGYEVRDTRGETAIGTVRIGVIPRPAVQSPPAAVDDVVELRPGRTASIEVLLNDSDPNGHAIEVGDLGDVDAGLGAEVHDDRRIVLTAPDREGSFSFRYEISNGHGGVDSAFVQVTVSDDAVIAPPTAEDQVIEPEAVVAGEAVNVRPLSDATNPGGLVDDLTVRVEGPNASRAVVHDDGSIDVEPGSKRFAVAYRVTNEVDDLSAMAFVVVPAVPDGDRPAELEEREKTPEELLAEERAKFAAPHLKDVGDVVVPMNGSIGWDVAELVEVPSGKPATILAATAMRAESSPFVDAETLRFVPERDFRGEASVSFEVTDGDGPSDPAGRRAILTIPITVGDPGFRDTPPTFTPRSEIIEAGEAPLEIDLRASSDHPNPEIIDRLEFTGLDGASSDVDAAIIDGSILRVSSPIGVQPGNGVRLSFDVGFDEFSVPGYVDIRVVSSTRPKPRAVDDGPREMVRSATLAIPVLDNDVNPFDPDRPLRVIGAEIDSSGVGSSATVSHTSSGITVRTGPIFSGTLSIIYRIEDATKDVARQAQGRVTVIVRDRPDAPTITGVSDGDGTVNLTWRANASNNSPITGYTVSYGTSSRDFPASADGVPQTISGLSNGSPYTFRVTATNDKGVSEPSAASRTAVPFGKPSAPASARLDASSDGSGRITISWTPPAFDGGRPVTDYNWRMTLNSTMSGSTPDLGHTGSAAIGVPHRFEVQACNARACGDWTASNIATATAPWTPTNHTVVATAACPEPDSTYNNPPTNLDLGCTMNPAGRIPAGSVIDAVCRSQRNGSDWFYLRHESGVYNGWFIRASDTNRAGRSVADC</sequence>
<dbReference type="PANTHER" id="PTHR44170">
    <property type="entry name" value="PROTEIN SIDEKICK"/>
    <property type="match status" value="1"/>
</dbReference>
<feature type="compositionally biased region" description="Acidic residues" evidence="4">
    <location>
        <begin position="366"/>
        <end position="379"/>
    </location>
</feature>
<evidence type="ECO:0000256" key="3">
    <source>
        <dbReference type="ARBA" id="ARBA00023326"/>
    </source>
</evidence>
<name>A0ABP4WKQ4_9MICO</name>
<protein>
    <submittedName>
        <fullName evidence="6">Ig-like domain-containing protein</fullName>
    </submittedName>
</protein>
<proteinExistence type="predicted"/>
<feature type="domain" description="Fibronectin type-III" evidence="5">
    <location>
        <begin position="1589"/>
        <end position="1679"/>
    </location>
</feature>
<dbReference type="CDD" id="cd00063">
    <property type="entry name" value="FN3"/>
    <property type="match status" value="2"/>
</dbReference>
<keyword evidence="3" id="KW-0624">Polysaccharide degradation</keyword>
<comment type="caution">
    <text evidence="6">The sequence shown here is derived from an EMBL/GenBank/DDBJ whole genome shotgun (WGS) entry which is preliminary data.</text>
</comment>
<dbReference type="InterPro" id="IPR036116">
    <property type="entry name" value="FN3_sf"/>
</dbReference>
<keyword evidence="1" id="KW-1015">Disulfide bond</keyword>
<gene>
    <name evidence="6" type="ORF">GCM10009747_08940</name>
</gene>
<evidence type="ECO:0000313" key="7">
    <source>
        <dbReference type="Proteomes" id="UP001500506"/>
    </source>
</evidence>
<reference evidence="7" key="1">
    <citation type="journal article" date="2019" name="Int. J. Syst. Evol. Microbiol.">
        <title>The Global Catalogue of Microorganisms (GCM) 10K type strain sequencing project: providing services to taxonomists for standard genome sequencing and annotation.</title>
        <authorList>
            <consortium name="The Broad Institute Genomics Platform"/>
            <consortium name="The Broad Institute Genome Sequencing Center for Infectious Disease"/>
            <person name="Wu L."/>
            <person name="Ma J."/>
        </authorList>
    </citation>
    <scope>NUCLEOTIDE SEQUENCE [LARGE SCALE GENOMIC DNA]</scope>
    <source>
        <strain evidence="7">JCM 14319</strain>
    </source>
</reference>
<accession>A0ABP4WKQ4</accession>
<dbReference type="Pfam" id="PF17963">
    <property type="entry name" value="Big_9"/>
    <property type="match status" value="6"/>
</dbReference>
<dbReference type="PANTHER" id="PTHR44170:SF6">
    <property type="entry name" value="CONTACTIN"/>
    <property type="match status" value="1"/>
</dbReference>